<dbReference type="PANTHER" id="PTHR48081:SF8">
    <property type="entry name" value="ALPHA_BETA HYDROLASE FOLD-3 DOMAIN-CONTAINING PROTEIN-RELATED"/>
    <property type="match status" value="1"/>
</dbReference>
<dbReference type="AlphaFoldDB" id="A0A918Q372"/>
<keyword evidence="1" id="KW-0378">Hydrolase</keyword>
<gene>
    <name evidence="3" type="ORF">GCM10011273_15720</name>
</gene>
<evidence type="ECO:0000256" key="1">
    <source>
        <dbReference type="ARBA" id="ARBA00022801"/>
    </source>
</evidence>
<reference evidence="3" key="1">
    <citation type="journal article" date="2014" name="Int. J. Syst. Evol. Microbiol.">
        <title>Complete genome sequence of Corynebacterium casei LMG S-19264T (=DSM 44701T), isolated from a smear-ripened cheese.</title>
        <authorList>
            <consortium name="US DOE Joint Genome Institute (JGI-PGF)"/>
            <person name="Walter F."/>
            <person name="Albersmeier A."/>
            <person name="Kalinowski J."/>
            <person name="Ruckert C."/>
        </authorList>
    </citation>
    <scope>NUCLEOTIDE SEQUENCE</scope>
    <source>
        <strain evidence="3">KCTC 32296</strain>
    </source>
</reference>
<dbReference type="PANTHER" id="PTHR48081">
    <property type="entry name" value="AB HYDROLASE SUPERFAMILY PROTEIN C4A8.06C"/>
    <property type="match status" value="1"/>
</dbReference>
<dbReference type="RefSeq" id="WP_189485808.1">
    <property type="nucleotide sequence ID" value="NZ_BMZB01000001.1"/>
</dbReference>
<name>A0A918Q372_9CAUL</name>
<reference evidence="3" key="2">
    <citation type="submission" date="2020-09" db="EMBL/GenBank/DDBJ databases">
        <authorList>
            <person name="Sun Q."/>
            <person name="Kim S."/>
        </authorList>
    </citation>
    <scope>NUCLEOTIDE SEQUENCE</scope>
    <source>
        <strain evidence="3">KCTC 32296</strain>
    </source>
</reference>
<dbReference type="Proteomes" id="UP000662572">
    <property type="component" value="Unassembled WGS sequence"/>
</dbReference>
<dbReference type="InterPro" id="IPR029058">
    <property type="entry name" value="AB_hydrolase_fold"/>
</dbReference>
<sequence length="354" mass="38060">MRASVLRRLFLKRVLSLPPAVLRFLAGGSVVHVDGRTLDAQIQFLWRTYLSSQQPTPLTLNGSPLELARQEWRDAANLMCAPLDGRVRIEPVGSTTQISGQISAPISGQLIRPLIIAPDAPLIVFFHDGGGVLGGSELSKSFATLLAAETKSPVYLPDYRLAPEHRFPAALEDARMAYDWAVANAVSLGVMTGAVAVGGQSIGASLATRLCLDLKREFKSLPVAQLLISPLLDLADDTIAASAYAKSWPVSSADIATLIDHYGGAGIDLTAPQVSPLRESVVVGQPKALIVAGGLDPVAHQAEAWTRRLMEARTEVVYRRYDTLPHSFPLFTDVVDTARSAALDISQNWLKLLA</sequence>
<dbReference type="GO" id="GO:0016787">
    <property type="term" value="F:hydrolase activity"/>
    <property type="evidence" value="ECO:0007669"/>
    <property type="project" value="UniProtKB-KW"/>
</dbReference>
<evidence type="ECO:0000259" key="2">
    <source>
        <dbReference type="Pfam" id="PF07859"/>
    </source>
</evidence>
<protein>
    <submittedName>
        <fullName evidence="3">Esterase</fullName>
    </submittedName>
</protein>
<dbReference type="InterPro" id="IPR013094">
    <property type="entry name" value="AB_hydrolase_3"/>
</dbReference>
<dbReference type="Gene3D" id="3.40.50.1820">
    <property type="entry name" value="alpha/beta hydrolase"/>
    <property type="match status" value="1"/>
</dbReference>
<keyword evidence="4" id="KW-1185">Reference proteome</keyword>
<evidence type="ECO:0000313" key="4">
    <source>
        <dbReference type="Proteomes" id="UP000662572"/>
    </source>
</evidence>
<dbReference type="InterPro" id="IPR050300">
    <property type="entry name" value="GDXG_lipolytic_enzyme"/>
</dbReference>
<feature type="domain" description="Alpha/beta hydrolase fold-3" evidence="2">
    <location>
        <begin position="123"/>
        <end position="329"/>
    </location>
</feature>
<proteinExistence type="predicted"/>
<organism evidence="3 4">
    <name type="scientific">Asticcacaulis endophyticus</name>
    <dbReference type="NCBI Taxonomy" id="1395890"/>
    <lineage>
        <taxon>Bacteria</taxon>
        <taxon>Pseudomonadati</taxon>
        <taxon>Pseudomonadota</taxon>
        <taxon>Alphaproteobacteria</taxon>
        <taxon>Caulobacterales</taxon>
        <taxon>Caulobacteraceae</taxon>
        <taxon>Asticcacaulis</taxon>
    </lineage>
</organism>
<dbReference type="EMBL" id="BMZB01000001">
    <property type="protein sequence ID" value="GGZ30327.1"/>
    <property type="molecule type" value="Genomic_DNA"/>
</dbReference>
<comment type="caution">
    <text evidence="3">The sequence shown here is derived from an EMBL/GenBank/DDBJ whole genome shotgun (WGS) entry which is preliminary data.</text>
</comment>
<dbReference type="SUPFAM" id="SSF53474">
    <property type="entry name" value="alpha/beta-Hydrolases"/>
    <property type="match status" value="1"/>
</dbReference>
<accession>A0A918Q372</accession>
<evidence type="ECO:0000313" key="3">
    <source>
        <dbReference type="EMBL" id="GGZ30327.1"/>
    </source>
</evidence>
<dbReference type="Pfam" id="PF07859">
    <property type="entry name" value="Abhydrolase_3"/>
    <property type="match status" value="1"/>
</dbReference>